<gene>
    <name evidence="2" type="ORF">llap_14491</name>
</gene>
<dbReference type="SUPFAM" id="SSF56672">
    <property type="entry name" value="DNA/RNA polymerases"/>
    <property type="match status" value="1"/>
</dbReference>
<dbReference type="Proteomes" id="UP000233556">
    <property type="component" value="Unassembled WGS sequence"/>
</dbReference>
<sequence length="154" mass="17612">MEEREVIKDSQHGFTKGKSCLTNPVAFYNGVTTSVDKGRAKDVICLDFCKAFDTIAHNILLSKWERQAFDGWTIQWMRNWLGGFIQRAVINSSVSRWRSMISSVPQGSVLGPVQLNMFMNYVDSGIECTFSNFAYDTNLSRWDVIQKDLDKLLK</sequence>
<evidence type="ECO:0000313" key="2">
    <source>
        <dbReference type="EMBL" id="PKU35206.1"/>
    </source>
</evidence>
<organism evidence="2 3">
    <name type="scientific">Limosa lapponica baueri</name>
    <dbReference type="NCBI Taxonomy" id="1758121"/>
    <lineage>
        <taxon>Eukaryota</taxon>
        <taxon>Metazoa</taxon>
        <taxon>Chordata</taxon>
        <taxon>Craniata</taxon>
        <taxon>Vertebrata</taxon>
        <taxon>Euteleostomi</taxon>
        <taxon>Archelosauria</taxon>
        <taxon>Archosauria</taxon>
        <taxon>Dinosauria</taxon>
        <taxon>Saurischia</taxon>
        <taxon>Theropoda</taxon>
        <taxon>Coelurosauria</taxon>
        <taxon>Aves</taxon>
        <taxon>Neognathae</taxon>
        <taxon>Neoaves</taxon>
        <taxon>Charadriiformes</taxon>
        <taxon>Scolopacidae</taxon>
        <taxon>Limosa</taxon>
    </lineage>
</organism>
<reference evidence="3" key="1">
    <citation type="submission" date="2017-11" db="EMBL/GenBank/DDBJ databases">
        <authorList>
            <person name="Lima N.C."/>
            <person name="Parody-Merino A.M."/>
            <person name="Battley P.F."/>
            <person name="Fidler A.E."/>
            <person name="Prosdocimi F."/>
        </authorList>
    </citation>
    <scope>NUCLEOTIDE SEQUENCE [LARGE SCALE GENOMIC DNA]</scope>
</reference>
<evidence type="ECO:0000259" key="1">
    <source>
        <dbReference type="PROSITE" id="PS50878"/>
    </source>
</evidence>
<keyword evidence="2" id="KW-0808">Transferase</keyword>
<reference evidence="3" key="2">
    <citation type="submission" date="2017-12" db="EMBL/GenBank/DDBJ databases">
        <title>Genome sequence of the Bar-tailed Godwit (Limosa lapponica baueri).</title>
        <authorList>
            <person name="Lima N.C.B."/>
            <person name="Parody-Merino A.M."/>
            <person name="Battley P.F."/>
            <person name="Fidler A.E."/>
            <person name="Prosdocimi F."/>
        </authorList>
    </citation>
    <scope>NUCLEOTIDE SEQUENCE [LARGE SCALE GENOMIC DNA]</scope>
</reference>
<keyword evidence="3" id="KW-1185">Reference proteome</keyword>
<dbReference type="GO" id="GO:0003964">
    <property type="term" value="F:RNA-directed DNA polymerase activity"/>
    <property type="evidence" value="ECO:0007669"/>
    <property type="project" value="UniProtKB-KW"/>
</dbReference>
<dbReference type="InterPro" id="IPR000477">
    <property type="entry name" value="RT_dom"/>
</dbReference>
<dbReference type="OrthoDB" id="410381at2759"/>
<name>A0A2I0TN29_LIMLA</name>
<evidence type="ECO:0000313" key="3">
    <source>
        <dbReference type="Proteomes" id="UP000233556"/>
    </source>
</evidence>
<protein>
    <submittedName>
        <fullName evidence="2">Rna-directed dna polymerase from mobile element jockey-like</fullName>
    </submittedName>
</protein>
<dbReference type="AlphaFoldDB" id="A0A2I0TN29"/>
<dbReference type="PROSITE" id="PS50878">
    <property type="entry name" value="RT_POL"/>
    <property type="match status" value="1"/>
</dbReference>
<feature type="domain" description="Reverse transcriptase" evidence="1">
    <location>
        <begin position="1"/>
        <end position="154"/>
    </location>
</feature>
<dbReference type="Pfam" id="PF00078">
    <property type="entry name" value="RVT_1"/>
    <property type="match status" value="1"/>
</dbReference>
<dbReference type="InterPro" id="IPR043502">
    <property type="entry name" value="DNA/RNA_pol_sf"/>
</dbReference>
<keyword evidence="2" id="KW-0695">RNA-directed DNA polymerase</keyword>
<dbReference type="PANTHER" id="PTHR33332">
    <property type="entry name" value="REVERSE TRANSCRIPTASE DOMAIN-CONTAINING PROTEIN"/>
    <property type="match status" value="1"/>
</dbReference>
<proteinExistence type="predicted"/>
<keyword evidence="2" id="KW-0548">Nucleotidyltransferase</keyword>
<dbReference type="EMBL" id="KZ508444">
    <property type="protein sequence ID" value="PKU35206.1"/>
    <property type="molecule type" value="Genomic_DNA"/>
</dbReference>
<accession>A0A2I0TN29</accession>